<evidence type="ECO:0000313" key="10">
    <source>
        <dbReference type="Proteomes" id="UP000515163"/>
    </source>
</evidence>
<dbReference type="OrthoDB" id="536211at2759"/>
<reference evidence="11" key="1">
    <citation type="submission" date="2025-08" db="UniProtKB">
        <authorList>
            <consortium name="RefSeq"/>
        </authorList>
    </citation>
    <scope>IDENTIFICATION</scope>
</reference>
<evidence type="ECO:0000256" key="6">
    <source>
        <dbReference type="PROSITE-ProRule" id="PRU00302"/>
    </source>
</evidence>
<dbReference type="Gene3D" id="4.10.470.20">
    <property type="match status" value="1"/>
</dbReference>
<organism evidence="10 11">
    <name type="scientific">Actinia tenebrosa</name>
    <name type="common">Australian red waratah sea anemone</name>
    <dbReference type="NCBI Taxonomy" id="6105"/>
    <lineage>
        <taxon>Eukaryota</taxon>
        <taxon>Metazoa</taxon>
        <taxon>Cnidaria</taxon>
        <taxon>Anthozoa</taxon>
        <taxon>Hexacorallia</taxon>
        <taxon>Actiniaria</taxon>
        <taxon>Actiniidae</taxon>
        <taxon>Actinia</taxon>
    </lineage>
</organism>
<dbReference type="PROSITE" id="PS50923">
    <property type="entry name" value="SUSHI"/>
    <property type="match status" value="1"/>
</dbReference>
<sequence>MAVRSCRRKSLSIAGLLLVFAVLALKTRPMSTTHIDKELKLLEEEERRHEASCTHNRRLKRHDQAMFPPTRPTGARFGKALRFFGRELIRFAGHRVATLREFTIDFWMKPEGGQQSPVSVLGLFDDCSLQASDRGWRIGLQEASPEKNLRVFFSLRAARLHKSTSILSPLNVEPNVWIHIAATYDGRKMKLYVNQANVAVSSDQKGHVFAKALMPDQCESLEAGGDINANIYYRGTIDELKLWSVAKSHQSISLGVFDNKLLDKNGFILYEDFNTASDKGVFRASWVAVTKSLPEIVKSTIPSDANDLTISKPPCGSTVCDNPEVVRSYVNNTHLRDRKVLRFRIINVMENDGGNPIVTQEQIRHQTEILNSSFQRYNISWELHEVNVKNTSLRLRTVLYMCSPKKIGDMECNPECDFPITGQDGGDCIKAGGSRCDPSKRDNGKCDLECNRHDHLWDYGDCCNPKITLTHKTCFDPASPYRAYISVREYKTLLNFSNHQYLNVYFAQCGDQCEDIFHGSATFPWEKAVHSNLGGVIINPTKFGLKGHSNAIIHEFGHMLGLWHVHHGVSELRCTDECYEHFPSMELGDLCSDTNPTPRNNRCRDPSPQKTEGNCRKRYYKDTPFRNYMSYADDSCTDSFSPQQVARMHCYIDLVYQSWQPEITKPSFIPLPPRVTSDFPGRVAITWIPPLGTGGENAKNMCHYCRENSVLHQYAVTAYSPISDKPNGFWAPHQAIGAPDADPCELSPKAWSPLRKTPWCGSNCYIELGFNEAIVPTSLSIWVSWHSNEGISDIQLWFEDSTFKSLGNATAQCDKPLTMAIKTNKKVSKVRVYVRDSLTCIDAVQLTSSVLHPNCIRCKPLEYHVTRDPAFTSAKPVIVRETRFIDQSVELGKTYQYSIQAVTSSSLKGSPSPVLTYTPKRGFCGDGHVDKKNGEECDDGNVRDGDGCNVRCKKEDVFHCQGHPSLCYRHDGDGVCEDFERTTSIKDCGFYTPDGFEDQWAINATANPDYQEYECPETVVIDAPPRDLVCKHKVRPETGTSWAPCGHRYSDEDYWLDVVFERPVVPAAVVIYIAADGQTTYSEFIKTVEAELIDTNGNKHPTGSNPVNLSCKTNPAIIPVQHDMTKEFFYSQKVRIKFRSFMIAIAGVALRSLTKVDPVAMAACRPDEVFNPRTQKCHKYACVKPSCKPLVIKRGTIKCEGNEEGQRCTVTCAKGYLPRSSFKLLCLHGKWRGAVKKCLPVNCGIPKIPNAKPDCPKGTLFGAVCTFHCIQHAKRNGKDNSITCEDDNKWSVQRSFCVSTCAPPTVPLNSVPLSNSNTCMDGKQKRFYPGMACKFRCEPGYRLVKDRRSSSRKTLKIRCTKEGKWTLNSRCEPMTCKLPSPHILRWYNCSNGNVPGSVCTSLCPSEKTHQVKCGINLEWSPKFIKCKSAKSCSKLEAPGLSFVCDEYGLEETCKVKCLKLNHDAVVKGEEHKWDVSIKCNDKHNWDPDPRMIICLPKCGVDIGDGSCDRQNNNKHCRWDGGDCCLSTSKRRLVLRIPPWCKEDCDCKDPDAIENKTPRPGSGAGIGPGDDDDDDDDSPGESDGKNRSYKIETKQ</sequence>
<evidence type="ECO:0000256" key="1">
    <source>
        <dbReference type="ARBA" id="ARBA00008721"/>
    </source>
</evidence>
<keyword evidence="6" id="KW-0768">Sushi</keyword>
<comment type="similarity">
    <text evidence="1">Belongs to the peptidase M43B family.</text>
</comment>
<dbReference type="GO" id="GO:0007166">
    <property type="term" value="P:cell surface receptor signaling pathway"/>
    <property type="evidence" value="ECO:0007669"/>
    <property type="project" value="TreeGrafter"/>
</dbReference>
<accession>A0A6P8HH49</accession>
<dbReference type="Pfam" id="PF05572">
    <property type="entry name" value="Peptidase_M43"/>
    <property type="match status" value="1"/>
</dbReference>
<keyword evidence="2 8" id="KW-0732">Signal</keyword>
<keyword evidence="4" id="KW-1015">Disulfide bond</keyword>
<dbReference type="Proteomes" id="UP000515163">
    <property type="component" value="Unplaced"/>
</dbReference>
<dbReference type="GO" id="GO:0004222">
    <property type="term" value="F:metalloendopeptidase activity"/>
    <property type="evidence" value="ECO:0007669"/>
    <property type="project" value="TreeGrafter"/>
</dbReference>
<dbReference type="InParanoid" id="A0A6P8HH49"/>
<keyword evidence="3" id="KW-0677">Repeat</keyword>
<dbReference type="InterPro" id="IPR043543">
    <property type="entry name" value="PAPPA/PAPPA2"/>
</dbReference>
<dbReference type="PANTHER" id="PTHR46130">
    <property type="entry name" value="LAMGL DOMAIN-CONTAINING PROTEIN"/>
    <property type="match status" value="1"/>
</dbReference>
<dbReference type="NCBIfam" id="TIGR02232">
    <property type="entry name" value="myxo_disulf_rpt"/>
    <property type="match status" value="1"/>
</dbReference>
<comment type="caution">
    <text evidence="6">Lacks conserved residue(s) required for the propagation of feature annotation.</text>
</comment>
<dbReference type="Pfam" id="PF00084">
    <property type="entry name" value="Sushi"/>
    <property type="match status" value="3"/>
</dbReference>
<feature type="domain" description="Sushi" evidence="9">
    <location>
        <begin position="1299"/>
        <end position="1373"/>
    </location>
</feature>
<dbReference type="InterPro" id="IPR035976">
    <property type="entry name" value="Sushi/SCR/CCP_sf"/>
</dbReference>
<dbReference type="KEGG" id="aten:116292529"/>
<evidence type="ECO:0000259" key="9">
    <source>
        <dbReference type="PROSITE" id="PS50923"/>
    </source>
</evidence>
<evidence type="ECO:0000256" key="3">
    <source>
        <dbReference type="ARBA" id="ARBA00022737"/>
    </source>
</evidence>
<dbReference type="Pfam" id="PF25900">
    <property type="entry name" value="PAPPA"/>
    <property type="match status" value="1"/>
</dbReference>
<evidence type="ECO:0000256" key="8">
    <source>
        <dbReference type="SAM" id="SignalP"/>
    </source>
</evidence>
<name>A0A6P8HH49_ACTTE</name>
<dbReference type="PANTHER" id="PTHR46130:SF3">
    <property type="entry name" value="CHROMOSOME UNDETERMINED SCAFFOLD_33, WHOLE GENOME SHOTGUN SEQUENCE"/>
    <property type="match status" value="1"/>
</dbReference>
<dbReference type="FunCoup" id="A0A6P8HH49">
    <property type="interactions" value="151"/>
</dbReference>
<feature type="compositionally biased region" description="Basic and acidic residues" evidence="7">
    <location>
        <begin position="1581"/>
        <end position="1594"/>
    </location>
</feature>
<dbReference type="InterPro" id="IPR006558">
    <property type="entry name" value="LamG-like"/>
</dbReference>
<protein>
    <submittedName>
        <fullName evidence="11">Pappalysin-1-like</fullName>
    </submittedName>
</protein>
<dbReference type="InterPro" id="IPR024079">
    <property type="entry name" value="MetalloPept_cat_dom_sf"/>
</dbReference>
<dbReference type="SUPFAM" id="SSF57535">
    <property type="entry name" value="Complement control module/SCR domain"/>
    <property type="match status" value="3"/>
</dbReference>
<dbReference type="SUPFAM" id="SSF49899">
    <property type="entry name" value="Concanavalin A-like lectins/glucanases"/>
    <property type="match status" value="1"/>
</dbReference>
<dbReference type="GeneID" id="116292529"/>
<evidence type="ECO:0000256" key="7">
    <source>
        <dbReference type="SAM" id="MobiDB-lite"/>
    </source>
</evidence>
<feature type="signal peptide" evidence="8">
    <location>
        <begin position="1"/>
        <end position="32"/>
    </location>
</feature>
<dbReference type="GO" id="GO:0006508">
    <property type="term" value="P:proteolysis"/>
    <property type="evidence" value="ECO:0007669"/>
    <property type="project" value="TreeGrafter"/>
</dbReference>
<dbReference type="InterPro" id="IPR011936">
    <property type="entry name" value="Myxo_disulph_rpt"/>
</dbReference>
<dbReference type="Gene3D" id="2.10.70.10">
    <property type="entry name" value="Complement Module, domain 1"/>
    <property type="match status" value="3"/>
</dbReference>
<feature type="region of interest" description="Disordered" evidence="7">
    <location>
        <begin position="1551"/>
        <end position="1594"/>
    </location>
</feature>
<dbReference type="CDD" id="cd00033">
    <property type="entry name" value="CCP"/>
    <property type="match status" value="3"/>
</dbReference>
<dbReference type="InterPro" id="IPR058897">
    <property type="entry name" value="PAPPA_SD_C"/>
</dbReference>
<keyword evidence="5" id="KW-0325">Glycoprotein</keyword>
<evidence type="ECO:0000256" key="2">
    <source>
        <dbReference type="ARBA" id="ARBA00022729"/>
    </source>
</evidence>
<dbReference type="Gene3D" id="2.60.120.200">
    <property type="match status" value="1"/>
</dbReference>
<dbReference type="InterPro" id="IPR000800">
    <property type="entry name" value="Notch_dom"/>
</dbReference>
<dbReference type="InterPro" id="IPR013320">
    <property type="entry name" value="ConA-like_dom_sf"/>
</dbReference>
<keyword evidence="10" id="KW-1185">Reference proteome</keyword>
<dbReference type="InterPro" id="IPR000436">
    <property type="entry name" value="Sushi_SCR_CCP_dom"/>
</dbReference>
<dbReference type="SUPFAM" id="SSF55486">
    <property type="entry name" value="Metalloproteases ('zincins'), catalytic domain"/>
    <property type="match status" value="1"/>
</dbReference>
<gene>
    <name evidence="11" type="primary">LOC116292529</name>
</gene>
<dbReference type="SMART" id="SM00004">
    <property type="entry name" value="NL"/>
    <property type="match status" value="2"/>
</dbReference>
<proteinExistence type="inferred from homology"/>
<feature type="chain" id="PRO_5027700078" evidence="8">
    <location>
        <begin position="33"/>
        <end position="1594"/>
    </location>
</feature>
<dbReference type="Pfam" id="PF13385">
    <property type="entry name" value="Laminin_G_3"/>
    <property type="match status" value="1"/>
</dbReference>
<evidence type="ECO:0000256" key="4">
    <source>
        <dbReference type="ARBA" id="ARBA00023157"/>
    </source>
</evidence>
<dbReference type="GO" id="GO:0005615">
    <property type="term" value="C:extracellular space"/>
    <property type="evidence" value="ECO:0007669"/>
    <property type="project" value="TreeGrafter"/>
</dbReference>
<dbReference type="RefSeq" id="XP_031555734.1">
    <property type="nucleotide sequence ID" value="XM_031699874.1"/>
</dbReference>
<evidence type="ECO:0000313" key="11">
    <source>
        <dbReference type="RefSeq" id="XP_031555734.1"/>
    </source>
</evidence>
<dbReference type="InterPro" id="IPR008754">
    <property type="entry name" value="Peptidase_M43"/>
</dbReference>
<dbReference type="Gene3D" id="3.40.390.10">
    <property type="entry name" value="Collagenase (Catalytic Domain)"/>
    <property type="match status" value="1"/>
</dbReference>
<dbReference type="SMART" id="SM00560">
    <property type="entry name" value="LamGL"/>
    <property type="match status" value="1"/>
</dbReference>
<evidence type="ECO:0000256" key="5">
    <source>
        <dbReference type="ARBA" id="ARBA00023180"/>
    </source>
</evidence>
<feature type="compositionally biased region" description="Acidic residues" evidence="7">
    <location>
        <begin position="1568"/>
        <end position="1579"/>
    </location>
</feature>
<dbReference type="SMART" id="SM00032">
    <property type="entry name" value="CCP"/>
    <property type="match status" value="4"/>
</dbReference>